<feature type="domain" description="Lactate/malate dehydrogenase N-terminal" evidence="7">
    <location>
        <begin position="5"/>
        <end position="151"/>
    </location>
</feature>
<dbReference type="PANTHER" id="PTHR43128:SF16">
    <property type="entry name" value="L-LACTATE DEHYDROGENASE"/>
    <property type="match status" value="1"/>
</dbReference>
<evidence type="ECO:0000313" key="9">
    <source>
        <dbReference type="EMBL" id="ALA67156.1"/>
    </source>
</evidence>
<evidence type="ECO:0000256" key="2">
    <source>
        <dbReference type="ARBA" id="ARBA00023002"/>
    </source>
</evidence>
<dbReference type="EMBL" id="CP006841">
    <property type="protein sequence ID" value="ALA67156.1"/>
    <property type="molecule type" value="Genomic_DNA"/>
</dbReference>
<dbReference type="Proteomes" id="UP000058446">
    <property type="component" value="Chromosome"/>
</dbReference>
<dbReference type="PIRSF" id="PIRSF000102">
    <property type="entry name" value="Lac_mal_DH"/>
    <property type="match status" value="1"/>
</dbReference>
<keyword evidence="3 5" id="KW-0520">NAD</keyword>
<dbReference type="SUPFAM" id="SSF51735">
    <property type="entry name" value="NAD(P)-binding Rossmann-fold domains"/>
    <property type="match status" value="1"/>
</dbReference>
<evidence type="ECO:0000256" key="4">
    <source>
        <dbReference type="PIRSR" id="PIRSR000102-1"/>
    </source>
</evidence>
<feature type="binding site" evidence="5">
    <location>
        <position position="35"/>
    </location>
    <ligand>
        <name>NAD(+)</name>
        <dbReference type="ChEBI" id="CHEBI:57540"/>
    </ligand>
</feature>
<dbReference type="Gene3D" id="3.40.50.720">
    <property type="entry name" value="NAD(P)-binding Rossmann-like Domain"/>
    <property type="match status" value="1"/>
</dbReference>
<dbReference type="InterPro" id="IPR001236">
    <property type="entry name" value="Lactate/malate_DH_N"/>
</dbReference>
<dbReference type="Pfam" id="PF02866">
    <property type="entry name" value="Ldh_1_C"/>
    <property type="match status" value="1"/>
</dbReference>
<dbReference type="GO" id="GO:0004459">
    <property type="term" value="F:L-lactate dehydrogenase (NAD+) activity"/>
    <property type="evidence" value="ECO:0007669"/>
    <property type="project" value="TreeGrafter"/>
</dbReference>
<accession>A0A0K2H0A9</accession>
<dbReference type="InterPro" id="IPR022383">
    <property type="entry name" value="Lactate/malate_DH_C"/>
</dbReference>
<evidence type="ECO:0000256" key="3">
    <source>
        <dbReference type="ARBA" id="ARBA00023027"/>
    </source>
</evidence>
<comment type="similarity">
    <text evidence="1">Belongs to the LDH/MDH superfamily. LDH family.</text>
</comment>
<dbReference type="KEGG" id="clw:CLAC_04905"/>
<sequence>MRNTKLVCIGLGHVGSYVLTYAMESGLFAEIVTIDTAPGVAHGEALDQSQSTGVPGTDYVDVRAGDYTDCADADMIIVAAGASILPDPDNPNARPDRAGLAKRSGDVVRDVMPKIAGQTRDAIVVFITNPLDAVVHLAHQTVDYPVEKLFGTGTMLDSARLRWVVGKRLGVDPKSVTGYMMGEHGLTAVPILSRLNVQGTGWEDLETWHGEQLPGPEEIKDAVVGAAYDVLNAKGWTNAGVARSALEIARTVMLDQCSVHPVCTRLDGEYGLPDVSLSMPAVIGREGIVRRMPPKLNEWEIEQLRASADYILATVEKMKP</sequence>
<feature type="binding site" evidence="5">
    <location>
        <begin position="127"/>
        <end position="129"/>
    </location>
    <ligand>
        <name>NAD(+)</name>
        <dbReference type="ChEBI" id="CHEBI:57540"/>
    </ligand>
</feature>
<dbReference type="Gene3D" id="3.90.110.10">
    <property type="entry name" value="Lactate dehydrogenase/glycoside hydrolase, family 4, C-terminal"/>
    <property type="match status" value="1"/>
</dbReference>
<organism evidence="9 10">
    <name type="scientific">Corynebacterium lactis RW2-5</name>
    <dbReference type="NCBI Taxonomy" id="1408189"/>
    <lineage>
        <taxon>Bacteria</taxon>
        <taxon>Bacillati</taxon>
        <taxon>Actinomycetota</taxon>
        <taxon>Actinomycetes</taxon>
        <taxon>Mycobacteriales</taxon>
        <taxon>Corynebacteriaceae</taxon>
        <taxon>Corynebacterium</taxon>
    </lineage>
</organism>
<evidence type="ECO:0000313" key="10">
    <source>
        <dbReference type="Proteomes" id="UP000058446"/>
    </source>
</evidence>
<dbReference type="PRINTS" id="PR00086">
    <property type="entry name" value="LLDHDRGNASE"/>
</dbReference>
<evidence type="ECO:0000259" key="7">
    <source>
        <dbReference type="Pfam" id="PF00056"/>
    </source>
</evidence>
<evidence type="ECO:0000256" key="5">
    <source>
        <dbReference type="PIRSR" id="PIRSR000102-3"/>
    </source>
</evidence>
<proteinExistence type="inferred from homology"/>
<dbReference type="Pfam" id="PF00056">
    <property type="entry name" value="Ldh_1_N"/>
    <property type="match status" value="1"/>
</dbReference>
<dbReference type="RefSeq" id="WP_053411931.1">
    <property type="nucleotide sequence ID" value="NZ_CP006841.1"/>
</dbReference>
<feature type="active site" description="Proton acceptor" evidence="4">
    <location>
        <position position="184"/>
    </location>
</feature>
<keyword evidence="2 6" id="KW-0560">Oxidoreductase</keyword>
<dbReference type="InterPro" id="IPR015955">
    <property type="entry name" value="Lactate_DH/Glyco_Ohase_4_C"/>
</dbReference>
<dbReference type="SUPFAM" id="SSF56327">
    <property type="entry name" value="LDH C-terminal domain-like"/>
    <property type="match status" value="1"/>
</dbReference>
<dbReference type="InterPro" id="IPR001557">
    <property type="entry name" value="L-lactate/malate_DH"/>
</dbReference>
<dbReference type="PANTHER" id="PTHR43128">
    <property type="entry name" value="L-2-HYDROXYCARBOXYLATE DEHYDROGENASE (NAD(P)(+))"/>
    <property type="match status" value="1"/>
</dbReference>
<evidence type="ECO:0000256" key="6">
    <source>
        <dbReference type="RuleBase" id="RU003369"/>
    </source>
</evidence>
<dbReference type="OrthoDB" id="9802969at2"/>
<dbReference type="InterPro" id="IPR036291">
    <property type="entry name" value="NAD(P)-bd_dom_sf"/>
</dbReference>
<protein>
    <submittedName>
        <fullName evidence="9">Lactate dehydrogenase</fullName>
    </submittedName>
</protein>
<evidence type="ECO:0000256" key="1">
    <source>
        <dbReference type="ARBA" id="ARBA00006054"/>
    </source>
</evidence>
<gene>
    <name evidence="9" type="ORF">CLAC_04905</name>
</gene>
<dbReference type="PATRIC" id="fig|1408189.4.peg.977"/>
<dbReference type="STRING" id="1408189.CLAC_04905"/>
<reference evidence="9 10" key="1">
    <citation type="submission" date="2013-10" db="EMBL/GenBank/DDBJ databases">
        <title>Complete genome sequence of Corynebacterium lactis DSM 45799(T), isolated from raw cow milk.</title>
        <authorList>
            <person name="Ruckert C."/>
            <person name="Albersmeier A."/>
            <person name="Lipski A."/>
            <person name="Kalinowski J."/>
        </authorList>
    </citation>
    <scope>NUCLEOTIDE SEQUENCE [LARGE SCALE GENOMIC DNA]</scope>
    <source>
        <strain evidence="9 10">RW2-5</strain>
    </source>
</reference>
<dbReference type="AlphaFoldDB" id="A0A0K2H0A9"/>
<keyword evidence="10" id="KW-1185">Reference proteome</keyword>
<evidence type="ECO:0000259" key="8">
    <source>
        <dbReference type="Pfam" id="PF02866"/>
    </source>
</evidence>
<feature type="domain" description="Lactate/malate dehydrogenase C-terminal" evidence="8">
    <location>
        <begin position="154"/>
        <end position="318"/>
    </location>
</feature>
<name>A0A0K2H0A9_9CORY</name>
<dbReference type="GO" id="GO:0006089">
    <property type="term" value="P:lactate metabolic process"/>
    <property type="evidence" value="ECO:0007669"/>
    <property type="project" value="TreeGrafter"/>
</dbReference>